<accession>A0A4P9WTS7</accession>
<dbReference type="GO" id="GO:0008270">
    <property type="term" value="F:zinc ion binding"/>
    <property type="evidence" value="ECO:0007669"/>
    <property type="project" value="InterPro"/>
</dbReference>
<evidence type="ECO:0008006" key="3">
    <source>
        <dbReference type="Google" id="ProtNLM"/>
    </source>
</evidence>
<gene>
    <name evidence="1" type="ORF">CAUPRSCDRAFT_12208</name>
</gene>
<dbReference type="AlphaFoldDB" id="A0A4P9WTS7"/>
<dbReference type="GO" id="GO:0003676">
    <property type="term" value="F:nucleic acid binding"/>
    <property type="evidence" value="ECO:0007669"/>
    <property type="project" value="InterPro"/>
</dbReference>
<organism evidence="1 2">
    <name type="scientific">Caulochytrium protostelioides</name>
    <dbReference type="NCBI Taxonomy" id="1555241"/>
    <lineage>
        <taxon>Eukaryota</taxon>
        <taxon>Fungi</taxon>
        <taxon>Fungi incertae sedis</taxon>
        <taxon>Chytridiomycota</taxon>
        <taxon>Chytridiomycota incertae sedis</taxon>
        <taxon>Chytridiomycetes</taxon>
        <taxon>Caulochytriales</taxon>
        <taxon>Caulochytriaceae</taxon>
        <taxon>Caulochytrium</taxon>
    </lineage>
</organism>
<dbReference type="EMBL" id="ML010384">
    <property type="protein sequence ID" value="RKO96092.1"/>
    <property type="molecule type" value="Genomic_DNA"/>
</dbReference>
<dbReference type="InterPro" id="IPR036875">
    <property type="entry name" value="Znf_CCHC_sf"/>
</dbReference>
<dbReference type="SUPFAM" id="SSF57756">
    <property type="entry name" value="Retrovirus zinc finger-like domains"/>
    <property type="match status" value="1"/>
</dbReference>
<protein>
    <recommendedName>
        <fullName evidence="3">CCHC-type domain-containing protein</fullName>
    </recommendedName>
</protein>
<evidence type="ECO:0000313" key="1">
    <source>
        <dbReference type="EMBL" id="RKO96092.1"/>
    </source>
</evidence>
<evidence type="ECO:0000313" key="2">
    <source>
        <dbReference type="Proteomes" id="UP000268535"/>
    </source>
</evidence>
<dbReference type="Proteomes" id="UP000268535">
    <property type="component" value="Unassembled WGS sequence"/>
</dbReference>
<reference evidence="2" key="1">
    <citation type="journal article" date="2018" name="Nat. Microbiol.">
        <title>Leveraging single-cell genomics to expand the fungal tree of life.</title>
        <authorList>
            <person name="Ahrendt S.R."/>
            <person name="Quandt C.A."/>
            <person name="Ciobanu D."/>
            <person name="Clum A."/>
            <person name="Salamov A."/>
            <person name="Andreopoulos B."/>
            <person name="Cheng J.F."/>
            <person name="Woyke T."/>
            <person name="Pelin A."/>
            <person name="Henrissat B."/>
            <person name="Reynolds N.K."/>
            <person name="Benny G.L."/>
            <person name="Smith M.E."/>
            <person name="James T.Y."/>
            <person name="Grigoriev I.V."/>
        </authorList>
    </citation>
    <scope>NUCLEOTIDE SEQUENCE [LARGE SCALE GENOMIC DNA]</scope>
    <source>
        <strain evidence="2">ATCC 52028</strain>
    </source>
</reference>
<name>A0A4P9WTS7_9FUNG</name>
<sequence>MTLGQSKDTFWGTAVAAVLNEAARRSTQAKPAPAATALVTRQPNWQRGATRAIICKYCDRRGHTADDCYKNVFDERKKTTHSAHVAASADNINSDLSLLMTHSITFCSNADGKHDEETWIVDSGASCHLSPHIHHFTKLDKLTTP</sequence>
<proteinExistence type="predicted"/>